<keyword evidence="2" id="KW-1185">Reference proteome</keyword>
<dbReference type="RefSeq" id="WP_187057171.1">
    <property type="nucleotide sequence ID" value="NZ_CP060412.1"/>
</dbReference>
<sequence length="129" mass="14753">MKARHNQRTTVTCTYDQLLTVLRWAKVQYEHVDPTQILINFGSHGGKYIDVRWPNVEEYDGKTVIEADLPMELDGPKSNAIRYRTAVAKLKDVSHSNREVLQMKAAALAEETAERARQEMLSNPLAGRW</sequence>
<evidence type="ECO:0000313" key="1">
    <source>
        <dbReference type="EMBL" id="QNK01712.1"/>
    </source>
</evidence>
<organism evidence="1 2">
    <name type="scientific">Dyella telluris</name>
    <dbReference type="NCBI Taxonomy" id="2763498"/>
    <lineage>
        <taxon>Bacteria</taxon>
        <taxon>Pseudomonadati</taxon>
        <taxon>Pseudomonadota</taxon>
        <taxon>Gammaproteobacteria</taxon>
        <taxon>Lysobacterales</taxon>
        <taxon>Rhodanobacteraceae</taxon>
        <taxon>Dyella</taxon>
    </lineage>
</organism>
<protein>
    <submittedName>
        <fullName evidence="1">Uncharacterized protein</fullName>
    </submittedName>
</protein>
<reference evidence="1 2" key="1">
    <citation type="submission" date="2020-08" db="EMBL/GenBank/DDBJ databases">
        <title>Dyella sp. G9 isolated from forest soil.</title>
        <authorList>
            <person name="Fu J."/>
            <person name="Qiu L."/>
        </authorList>
    </citation>
    <scope>NUCLEOTIDE SEQUENCE [LARGE SCALE GENOMIC DNA]</scope>
    <source>
        <strain evidence="1 2">G9</strain>
    </source>
</reference>
<evidence type="ECO:0000313" key="2">
    <source>
        <dbReference type="Proteomes" id="UP000515873"/>
    </source>
</evidence>
<gene>
    <name evidence="1" type="ORF">H8F01_00585</name>
</gene>
<name>A0A7G8Q4K4_9GAMM</name>
<dbReference type="KEGG" id="dtl:H8F01_00585"/>
<dbReference type="Proteomes" id="UP000515873">
    <property type="component" value="Chromosome"/>
</dbReference>
<proteinExistence type="predicted"/>
<dbReference type="AlphaFoldDB" id="A0A7G8Q4K4"/>
<dbReference type="EMBL" id="CP060412">
    <property type="protein sequence ID" value="QNK01712.1"/>
    <property type="molecule type" value="Genomic_DNA"/>
</dbReference>
<accession>A0A7G8Q4K4</accession>